<reference evidence="6" key="1">
    <citation type="submission" date="2023-05" db="EMBL/GenBank/DDBJ databases">
        <title>Comparative genomics of Bacillaceae isolates and their secondary metabolite potential.</title>
        <authorList>
            <person name="Song L."/>
            <person name="Nielsen L.J."/>
            <person name="Mohite O."/>
            <person name="Xu X."/>
            <person name="Weber T."/>
            <person name="Kovacs A.T."/>
        </authorList>
    </citation>
    <scope>NUCLEOTIDE SEQUENCE</scope>
    <source>
        <strain evidence="6">B2_4</strain>
    </source>
</reference>
<evidence type="ECO:0000313" key="7">
    <source>
        <dbReference type="Proteomes" id="UP001177943"/>
    </source>
</evidence>
<dbReference type="EMBL" id="CP126084">
    <property type="protein sequence ID" value="WHX49412.1"/>
    <property type="molecule type" value="Genomic_DNA"/>
</dbReference>
<evidence type="ECO:0000256" key="4">
    <source>
        <dbReference type="ARBA" id="ARBA00023139"/>
    </source>
</evidence>
<evidence type="ECO:0000313" key="6">
    <source>
        <dbReference type="EMBL" id="WHX49412.1"/>
    </source>
</evidence>
<dbReference type="Pfam" id="PF13416">
    <property type="entry name" value="SBP_bac_8"/>
    <property type="match status" value="1"/>
</dbReference>
<dbReference type="Gene3D" id="3.40.190.10">
    <property type="entry name" value="Periplasmic binding protein-like II"/>
    <property type="match status" value="1"/>
</dbReference>
<keyword evidence="3" id="KW-0472">Membrane</keyword>
<dbReference type="Proteomes" id="UP001177943">
    <property type="component" value="Chromosome"/>
</dbReference>
<dbReference type="KEGG" id="pwn:QNH46_01600"/>
<keyword evidence="5" id="KW-0449">Lipoprotein</keyword>
<name>A0AA95IAE7_9BACL</name>
<dbReference type="PANTHER" id="PTHR43649:SF33">
    <property type="entry name" value="POLYGALACTURONAN_RHAMNOGALACTURONAN-BINDING PROTEIN YTCQ"/>
    <property type="match status" value="1"/>
</dbReference>
<proteinExistence type="predicted"/>
<dbReference type="CDD" id="cd13585">
    <property type="entry name" value="PBP2_TMBP_like"/>
    <property type="match status" value="1"/>
</dbReference>
<protein>
    <submittedName>
        <fullName evidence="6">Sugar ABC transporter substrate-binding protein</fullName>
    </submittedName>
</protein>
<dbReference type="InterPro" id="IPR050490">
    <property type="entry name" value="Bact_solute-bd_prot1"/>
</dbReference>
<dbReference type="SUPFAM" id="SSF53850">
    <property type="entry name" value="Periplasmic binding protein-like II"/>
    <property type="match status" value="1"/>
</dbReference>
<keyword evidence="2" id="KW-0732">Signal</keyword>
<gene>
    <name evidence="6" type="ORF">QNH46_01600</name>
</gene>
<evidence type="ECO:0000256" key="1">
    <source>
        <dbReference type="ARBA" id="ARBA00022475"/>
    </source>
</evidence>
<dbReference type="AlphaFoldDB" id="A0AA95IAE7"/>
<sequence>MKTVKLTVMKTLKKSILPVFLVMSLMIAIVGCSSSSNGNANQANSETGNNTATGAGTAEAITLEFQQWWGVELPDGVLQEIVDGFTDQTGIKIKLLSNPYADTKTQIAAGAAVGTMADVVGLDGSWVYDFAKQGSIANMTALMQADGYDDSQLSDQIKVDGNTYMIPVVNFAYPMYVNLDIVHDAGIEIPNSWSKFTEVSKKITTSTGKAAWAIPLSTESPSGIQNNFMSWLWASGGSMLKDGKPALTNNADLTATVEFVKGLFDAGVVAKGAYAMKEADMVEEFTNGRVAFMTDSLAHLTTIRKEAPDLNFDIIPVPVKDGYTGKSGMGVANWGIGIAENTKYKAEAMKFIEYLMSPEVNAKLAVYANAFPGNVNAEPDYLQADPLFLKAYEIYQNGYAINEFTGLPTSEELMRSFDEQLQLYLDGDTSSSADMLAETQKIWEEAFN</sequence>
<evidence type="ECO:0000256" key="3">
    <source>
        <dbReference type="ARBA" id="ARBA00023136"/>
    </source>
</evidence>
<evidence type="ECO:0000256" key="2">
    <source>
        <dbReference type="ARBA" id="ARBA00022729"/>
    </source>
</evidence>
<keyword evidence="1" id="KW-1003">Cell membrane</keyword>
<organism evidence="6 7">
    <name type="scientific">Paenibacillus woosongensis</name>
    <dbReference type="NCBI Taxonomy" id="307580"/>
    <lineage>
        <taxon>Bacteria</taxon>
        <taxon>Bacillati</taxon>
        <taxon>Bacillota</taxon>
        <taxon>Bacilli</taxon>
        <taxon>Bacillales</taxon>
        <taxon>Paenibacillaceae</taxon>
        <taxon>Paenibacillus</taxon>
    </lineage>
</organism>
<dbReference type="PANTHER" id="PTHR43649">
    <property type="entry name" value="ARABINOSE-BINDING PROTEIN-RELATED"/>
    <property type="match status" value="1"/>
</dbReference>
<evidence type="ECO:0000256" key="5">
    <source>
        <dbReference type="ARBA" id="ARBA00023288"/>
    </source>
</evidence>
<dbReference type="RefSeq" id="WP_283926621.1">
    <property type="nucleotide sequence ID" value="NZ_CP126084.1"/>
</dbReference>
<keyword evidence="4" id="KW-0564">Palmitate</keyword>
<accession>A0AA95IAE7</accession>
<dbReference type="PROSITE" id="PS51257">
    <property type="entry name" value="PROKAR_LIPOPROTEIN"/>
    <property type="match status" value="1"/>
</dbReference>
<dbReference type="InterPro" id="IPR006059">
    <property type="entry name" value="SBP"/>
</dbReference>